<dbReference type="OrthoDB" id="7679971at2759"/>
<keyword evidence="2" id="KW-0732">Signal</keyword>
<dbReference type="Proteomes" id="UP000515204">
    <property type="component" value="Unplaced"/>
</dbReference>
<sequence length="238" mass="26900">MKLLDYCLLVCLFAMRVQPKPQITKLFPVEELLAYQQQANNITRPLVDRFLRKLRTTYDLVFHQPDNTSHVEKILTKSVPGPDLRTLRLFWANQIKQDNYTDLKYPNDTFLDHVKSLLVPKDHENNRNASGLQKDSSLETKSTIKASGTSGSHASSNRTRTLLNNRLNDVQSLGLLELQNEEVPYAKSEVEIVTPVTTIKLSTTVGQHLIDWLGSIFGLTYSIYAKLSAGACSNKTTH</sequence>
<accession>A0A6P3YEF8</accession>
<reference evidence="4" key="1">
    <citation type="submission" date="2025-08" db="UniProtKB">
        <authorList>
            <consortium name="RefSeq"/>
        </authorList>
    </citation>
    <scope>IDENTIFICATION</scope>
</reference>
<feature type="compositionally biased region" description="Polar residues" evidence="1">
    <location>
        <begin position="127"/>
        <end position="156"/>
    </location>
</feature>
<protein>
    <submittedName>
        <fullName evidence="4">Uncharacterized protein LOC106751978</fullName>
    </submittedName>
</protein>
<gene>
    <name evidence="4" type="primary">LOC106751978</name>
</gene>
<keyword evidence="3" id="KW-1185">Reference proteome</keyword>
<dbReference type="AlphaFoldDB" id="A0A6P3YEF8"/>
<feature type="region of interest" description="Disordered" evidence="1">
    <location>
        <begin position="122"/>
        <end position="158"/>
    </location>
</feature>
<name>A0A6P3YEF8_DINQU</name>
<proteinExistence type="predicted"/>
<feature type="chain" id="PRO_5027848593" evidence="2">
    <location>
        <begin position="20"/>
        <end position="238"/>
    </location>
</feature>
<feature type="signal peptide" evidence="2">
    <location>
        <begin position="1"/>
        <end position="19"/>
    </location>
</feature>
<organism evidence="3 4">
    <name type="scientific">Dinoponera quadriceps</name>
    <name type="common">South American ant</name>
    <dbReference type="NCBI Taxonomy" id="609295"/>
    <lineage>
        <taxon>Eukaryota</taxon>
        <taxon>Metazoa</taxon>
        <taxon>Ecdysozoa</taxon>
        <taxon>Arthropoda</taxon>
        <taxon>Hexapoda</taxon>
        <taxon>Insecta</taxon>
        <taxon>Pterygota</taxon>
        <taxon>Neoptera</taxon>
        <taxon>Endopterygota</taxon>
        <taxon>Hymenoptera</taxon>
        <taxon>Apocrita</taxon>
        <taxon>Aculeata</taxon>
        <taxon>Formicoidea</taxon>
        <taxon>Formicidae</taxon>
        <taxon>Ponerinae</taxon>
        <taxon>Ponerini</taxon>
        <taxon>Dinoponera</taxon>
    </lineage>
</organism>
<dbReference type="RefSeq" id="XP_014488803.1">
    <property type="nucleotide sequence ID" value="XM_014633317.1"/>
</dbReference>
<evidence type="ECO:0000313" key="3">
    <source>
        <dbReference type="Proteomes" id="UP000515204"/>
    </source>
</evidence>
<dbReference type="GeneID" id="106751978"/>
<evidence type="ECO:0000313" key="4">
    <source>
        <dbReference type="RefSeq" id="XP_014488803.1"/>
    </source>
</evidence>
<evidence type="ECO:0000256" key="2">
    <source>
        <dbReference type="SAM" id="SignalP"/>
    </source>
</evidence>
<dbReference type="KEGG" id="dqu:106751978"/>
<evidence type="ECO:0000256" key="1">
    <source>
        <dbReference type="SAM" id="MobiDB-lite"/>
    </source>
</evidence>